<comment type="function">
    <text evidence="10">One of several proteins that assist in the late maturation steps of the functional core of the 30S ribosomal subunit. Helps release RbfA from mature subunits. May play a role in the assembly of ribosomal proteins into the subunit. Circularly permuted GTPase that catalyzes slow GTP hydrolysis, GTPase activity is stimulated by the 30S ribosomal subunit.</text>
</comment>
<evidence type="ECO:0000256" key="10">
    <source>
        <dbReference type="HAMAP-Rule" id="MF_01820"/>
    </source>
</evidence>
<evidence type="ECO:0000259" key="12">
    <source>
        <dbReference type="PROSITE" id="PS51721"/>
    </source>
</evidence>
<comment type="cofactor">
    <cofactor evidence="10">
        <name>Zn(2+)</name>
        <dbReference type="ChEBI" id="CHEBI:29105"/>
    </cofactor>
    <text evidence="10">Binds 1 zinc ion per subunit.</text>
</comment>
<comment type="subunit">
    <text evidence="10">Monomer. Associates with 30S ribosomal subunit, binds 16S rRNA.</text>
</comment>
<dbReference type="GO" id="GO:0019843">
    <property type="term" value="F:rRNA binding"/>
    <property type="evidence" value="ECO:0007669"/>
    <property type="project" value="UniProtKB-KW"/>
</dbReference>
<dbReference type="GO" id="GO:0046872">
    <property type="term" value="F:metal ion binding"/>
    <property type="evidence" value="ECO:0007669"/>
    <property type="project" value="UniProtKB-KW"/>
</dbReference>
<protein>
    <recommendedName>
        <fullName evidence="10">Small ribosomal subunit biogenesis GTPase RsgA</fullName>
        <ecNumber evidence="10">3.6.1.-</ecNumber>
    </recommendedName>
</protein>
<sequence>MSDDSIIQDHLERLGWDKFFSAQAADHPDLIPARVSRPDLNRYHLLSATGPLVGLLPGRARSAGQSKADLPTVGDWVLVSPIEEDQGDIDAVPTVMIEVTLNRKSKFSRKEAGERYDEQVVAANIDTVFLVTGLDDNFNVKRIERYLLLAWTSGASPVIILSKVDLCENLAPKLDKVENIAMKTPIHVVSATNGQGMETLRDYVTRGKTVALLGSSGVGKSTITNYLLGHDRFDTGAVREGDSRGRHTTTFRELCQLESGGMLIDTPGMREIQIWADQETLMASFSDIADLALTCKFNDCQHHTEPHCAVSTAINAGDLPQARLDTYRKFKAELAILTARNNHQTKGKRPAKK</sequence>
<evidence type="ECO:0000256" key="8">
    <source>
        <dbReference type="ARBA" id="ARBA00022884"/>
    </source>
</evidence>
<proteinExistence type="inferred from homology"/>
<dbReference type="Gene3D" id="3.40.50.300">
    <property type="entry name" value="P-loop containing nucleotide triphosphate hydrolases"/>
    <property type="match status" value="1"/>
</dbReference>
<organism evidence="13 14">
    <name type="scientific">SAR86 cluster bacterium</name>
    <dbReference type="NCBI Taxonomy" id="2030880"/>
    <lineage>
        <taxon>Bacteria</taxon>
        <taxon>Pseudomonadati</taxon>
        <taxon>Pseudomonadota</taxon>
        <taxon>Gammaproteobacteria</taxon>
        <taxon>SAR86 cluster</taxon>
    </lineage>
</organism>
<keyword evidence="6 10" id="KW-0378">Hydrolase</keyword>
<dbReference type="NCBIfam" id="TIGR00157">
    <property type="entry name" value="ribosome small subunit-dependent GTPase A"/>
    <property type="match status" value="1"/>
</dbReference>
<keyword evidence="5 10" id="KW-0547">Nucleotide-binding</keyword>
<evidence type="ECO:0000256" key="1">
    <source>
        <dbReference type="ARBA" id="ARBA00022490"/>
    </source>
</evidence>
<feature type="domain" description="EngC GTPase" evidence="11">
    <location>
        <begin position="123"/>
        <end position="270"/>
    </location>
</feature>
<keyword evidence="2 10" id="KW-0690">Ribosome biogenesis</keyword>
<dbReference type="EC" id="3.6.1.-" evidence="10"/>
<dbReference type="InterPro" id="IPR030378">
    <property type="entry name" value="G_CP_dom"/>
</dbReference>
<dbReference type="InterPro" id="IPR010914">
    <property type="entry name" value="RsgA_GTPase_dom"/>
</dbReference>
<feature type="binding site" evidence="10">
    <location>
        <position position="295"/>
    </location>
    <ligand>
        <name>Zn(2+)</name>
        <dbReference type="ChEBI" id="CHEBI:29105"/>
    </ligand>
</feature>
<keyword evidence="7 10" id="KW-0862">Zinc</keyword>
<feature type="binding site" evidence="10">
    <location>
        <position position="302"/>
    </location>
    <ligand>
        <name>Zn(2+)</name>
        <dbReference type="ChEBI" id="CHEBI:29105"/>
    </ligand>
</feature>
<feature type="domain" description="CP-type G" evidence="12">
    <location>
        <begin position="114"/>
        <end position="272"/>
    </location>
</feature>
<feature type="binding site" evidence="10">
    <location>
        <position position="308"/>
    </location>
    <ligand>
        <name>Zn(2+)</name>
        <dbReference type="ChEBI" id="CHEBI:29105"/>
    </ligand>
</feature>
<dbReference type="CDD" id="cd01854">
    <property type="entry name" value="YjeQ_EngC"/>
    <property type="match status" value="1"/>
</dbReference>
<dbReference type="GO" id="GO:0042274">
    <property type="term" value="P:ribosomal small subunit biogenesis"/>
    <property type="evidence" value="ECO:0007669"/>
    <property type="project" value="UniProtKB-UniRule"/>
</dbReference>
<feature type="binding site" evidence="10">
    <location>
        <position position="300"/>
    </location>
    <ligand>
        <name>Zn(2+)</name>
        <dbReference type="ChEBI" id="CHEBI:29105"/>
    </ligand>
</feature>
<evidence type="ECO:0000256" key="4">
    <source>
        <dbReference type="ARBA" id="ARBA00022730"/>
    </source>
</evidence>
<evidence type="ECO:0000256" key="5">
    <source>
        <dbReference type="ARBA" id="ARBA00022741"/>
    </source>
</evidence>
<feature type="binding site" evidence="10">
    <location>
        <begin position="162"/>
        <end position="165"/>
    </location>
    <ligand>
        <name>GTP</name>
        <dbReference type="ChEBI" id="CHEBI:37565"/>
    </ligand>
</feature>
<dbReference type="PANTHER" id="PTHR32120:SF10">
    <property type="entry name" value="SMALL RIBOSOMAL SUBUNIT BIOGENESIS GTPASE RSGA"/>
    <property type="match status" value="1"/>
</dbReference>
<dbReference type="GO" id="GO:0003924">
    <property type="term" value="F:GTPase activity"/>
    <property type="evidence" value="ECO:0007669"/>
    <property type="project" value="UniProtKB-UniRule"/>
</dbReference>
<gene>
    <name evidence="10 13" type="primary">rsgA</name>
    <name evidence="13" type="ORF">HQ497_08335</name>
</gene>
<reference evidence="13" key="1">
    <citation type="submission" date="2020-05" db="EMBL/GenBank/DDBJ databases">
        <title>Sulfur intermediates as new biogeochemical hubs in an aquatic model microbial ecosystem.</title>
        <authorList>
            <person name="Vigneron A."/>
        </authorList>
    </citation>
    <scope>NUCLEOTIDE SEQUENCE</scope>
    <source>
        <strain evidence="13">Bin.250</strain>
    </source>
</reference>
<dbReference type="PROSITE" id="PS51721">
    <property type="entry name" value="G_CP"/>
    <property type="match status" value="1"/>
</dbReference>
<keyword evidence="1 10" id="KW-0963">Cytoplasm</keyword>
<dbReference type="PANTHER" id="PTHR32120">
    <property type="entry name" value="SMALL RIBOSOMAL SUBUNIT BIOGENESIS GTPASE RSGA"/>
    <property type="match status" value="1"/>
</dbReference>
<evidence type="ECO:0000313" key="14">
    <source>
        <dbReference type="Proteomes" id="UP000754644"/>
    </source>
</evidence>
<keyword evidence="9 10" id="KW-0342">GTP-binding</keyword>
<dbReference type="Proteomes" id="UP000754644">
    <property type="component" value="Unassembled WGS sequence"/>
</dbReference>
<keyword evidence="4 10" id="KW-0699">rRNA-binding</keyword>
<dbReference type="SUPFAM" id="SSF52540">
    <property type="entry name" value="P-loop containing nucleoside triphosphate hydrolases"/>
    <property type="match status" value="1"/>
</dbReference>
<dbReference type="PROSITE" id="PS50936">
    <property type="entry name" value="ENGC_GTPASE"/>
    <property type="match status" value="1"/>
</dbReference>
<comment type="similarity">
    <text evidence="10">Belongs to the TRAFAC class YlqF/YawG GTPase family. RsgA subfamily.</text>
</comment>
<evidence type="ECO:0000259" key="11">
    <source>
        <dbReference type="PROSITE" id="PS50936"/>
    </source>
</evidence>
<comment type="subcellular location">
    <subcellularLocation>
        <location evidence="10">Cytoplasm</location>
    </subcellularLocation>
</comment>
<evidence type="ECO:0000313" key="13">
    <source>
        <dbReference type="EMBL" id="NQV65359.1"/>
    </source>
</evidence>
<dbReference type="InterPro" id="IPR027417">
    <property type="entry name" value="P-loop_NTPase"/>
</dbReference>
<feature type="binding site" evidence="10">
    <location>
        <begin position="214"/>
        <end position="222"/>
    </location>
    <ligand>
        <name>GTP</name>
        <dbReference type="ChEBI" id="CHEBI:37565"/>
    </ligand>
</feature>
<dbReference type="GO" id="GO:0005525">
    <property type="term" value="F:GTP binding"/>
    <property type="evidence" value="ECO:0007669"/>
    <property type="project" value="UniProtKB-UniRule"/>
</dbReference>
<comment type="caution">
    <text evidence="13">The sequence shown here is derived from an EMBL/GenBank/DDBJ whole genome shotgun (WGS) entry which is preliminary data.</text>
</comment>
<dbReference type="EMBL" id="JABMOJ010000309">
    <property type="protein sequence ID" value="NQV65359.1"/>
    <property type="molecule type" value="Genomic_DNA"/>
</dbReference>
<keyword evidence="8 10" id="KW-0694">RNA-binding</keyword>
<evidence type="ECO:0000256" key="6">
    <source>
        <dbReference type="ARBA" id="ARBA00022801"/>
    </source>
</evidence>
<dbReference type="AlphaFoldDB" id="A0A972VW39"/>
<evidence type="ECO:0000256" key="7">
    <source>
        <dbReference type="ARBA" id="ARBA00022833"/>
    </source>
</evidence>
<dbReference type="Pfam" id="PF03193">
    <property type="entry name" value="RsgA_GTPase"/>
    <property type="match status" value="1"/>
</dbReference>
<keyword evidence="3 10" id="KW-0479">Metal-binding</keyword>
<accession>A0A972VW39</accession>
<name>A0A972VW39_9GAMM</name>
<evidence type="ECO:0000256" key="2">
    <source>
        <dbReference type="ARBA" id="ARBA00022517"/>
    </source>
</evidence>
<dbReference type="HAMAP" id="MF_01820">
    <property type="entry name" value="GTPase_RsgA"/>
    <property type="match status" value="1"/>
</dbReference>
<dbReference type="Gene3D" id="1.10.40.50">
    <property type="entry name" value="Probable gtpase engc, domain 3"/>
    <property type="match status" value="1"/>
</dbReference>
<dbReference type="InterPro" id="IPR004881">
    <property type="entry name" value="Ribosome_biogen_GTPase_RsgA"/>
</dbReference>
<dbReference type="GO" id="GO:0005737">
    <property type="term" value="C:cytoplasm"/>
    <property type="evidence" value="ECO:0007669"/>
    <property type="project" value="UniProtKB-SubCell"/>
</dbReference>
<evidence type="ECO:0000256" key="3">
    <source>
        <dbReference type="ARBA" id="ARBA00022723"/>
    </source>
</evidence>
<evidence type="ECO:0000256" key="9">
    <source>
        <dbReference type="ARBA" id="ARBA00023134"/>
    </source>
</evidence>